<evidence type="ECO:0000256" key="2">
    <source>
        <dbReference type="ARBA" id="ARBA00004496"/>
    </source>
</evidence>
<comment type="subcellular location">
    <subcellularLocation>
        <location evidence="2 9 11">Cytoplasm</location>
    </subcellularLocation>
</comment>
<evidence type="ECO:0000256" key="9">
    <source>
        <dbReference type="HAMAP-Rule" id="MF_01014"/>
    </source>
</evidence>
<dbReference type="EMBL" id="JBHSCW010000007">
    <property type="protein sequence ID" value="MFC4352383.1"/>
    <property type="molecule type" value="Genomic_DNA"/>
</dbReference>
<dbReference type="CDD" id="cd04732">
    <property type="entry name" value="HisA"/>
    <property type="match status" value="1"/>
</dbReference>
<dbReference type="NCBIfam" id="TIGR00007">
    <property type="entry name" value="1-(5-phosphoribosyl)-5-[(5-phosphoribosylamino)methylideneamino]imidazole-4-carboxamide isomerase"/>
    <property type="match status" value="1"/>
</dbReference>
<evidence type="ECO:0000256" key="8">
    <source>
        <dbReference type="ARBA" id="ARBA00023235"/>
    </source>
</evidence>
<gene>
    <name evidence="9 12" type="primary">hisA</name>
    <name evidence="12" type="ORF">ACFOW6_12610</name>
</gene>
<dbReference type="RefSeq" id="WP_382422733.1">
    <property type="nucleotide sequence ID" value="NZ_JBHSCW010000007.1"/>
</dbReference>
<evidence type="ECO:0000256" key="3">
    <source>
        <dbReference type="ARBA" id="ARBA00005133"/>
    </source>
</evidence>
<dbReference type="InterPro" id="IPR011060">
    <property type="entry name" value="RibuloseP-bd_barrel"/>
</dbReference>
<dbReference type="SUPFAM" id="SSF51366">
    <property type="entry name" value="Ribulose-phoshate binding barrel"/>
    <property type="match status" value="1"/>
</dbReference>
<organism evidence="12 13">
    <name type="scientific">Fodinicurvata halophila</name>
    <dbReference type="NCBI Taxonomy" id="1419723"/>
    <lineage>
        <taxon>Bacteria</taxon>
        <taxon>Pseudomonadati</taxon>
        <taxon>Pseudomonadota</taxon>
        <taxon>Alphaproteobacteria</taxon>
        <taxon>Rhodospirillales</taxon>
        <taxon>Rhodovibrionaceae</taxon>
        <taxon>Fodinicurvata</taxon>
    </lineage>
</organism>
<feature type="active site" description="Proton acceptor" evidence="9">
    <location>
        <position position="8"/>
    </location>
</feature>
<evidence type="ECO:0000256" key="7">
    <source>
        <dbReference type="ARBA" id="ARBA00023102"/>
    </source>
</evidence>
<evidence type="ECO:0000256" key="10">
    <source>
        <dbReference type="RuleBase" id="RU003657"/>
    </source>
</evidence>
<evidence type="ECO:0000256" key="5">
    <source>
        <dbReference type="ARBA" id="ARBA00022490"/>
    </source>
</evidence>
<protein>
    <recommendedName>
        <fullName evidence="9 11">1-(5-phosphoribosyl)-5-[(5-phosphoribosylamino)methylideneamino] imidazole-4-carboxamide isomerase</fullName>
        <ecNumber evidence="9 11">5.3.1.16</ecNumber>
    </recommendedName>
    <alternativeName>
        <fullName evidence="9">Phosphoribosylformimino-5-aminoimidazole carboxamide ribotide isomerase</fullName>
    </alternativeName>
</protein>
<evidence type="ECO:0000256" key="11">
    <source>
        <dbReference type="RuleBase" id="RU003658"/>
    </source>
</evidence>
<keyword evidence="13" id="KW-1185">Reference proteome</keyword>
<dbReference type="InterPro" id="IPR044524">
    <property type="entry name" value="Isoase_HisA-like"/>
</dbReference>
<evidence type="ECO:0000256" key="1">
    <source>
        <dbReference type="ARBA" id="ARBA00000901"/>
    </source>
</evidence>
<proteinExistence type="inferred from homology"/>
<dbReference type="PANTHER" id="PTHR43090">
    <property type="entry name" value="1-(5-PHOSPHORIBOSYL)-5-[(5-PHOSPHORIBOSYLAMINO)METHYLIDENEAMINO] IMIDAZOLE-4-CARBOXAMIDE ISOMERASE"/>
    <property type="match status" value="1"/>
</dbReference>
<dbReference type="Proteomes" id="UP001595799">
    <property type="component" value="Unassembled WGS sequence"/>
</dbReference>
<dbReference type="HAMAP" id="MF_01014">
    <property type="entry name" value="HisA"/>
    <property type="match status" value="1"/>
</dbReference>
<sequence length="249" mass="26530">MILYPAIDLKDGQAVRLLRGDMDKATVFNKDPLDQARAFQAAGFQWLHLVDLNGAFEGRPVNTEAVERIAGGIDLPIQLGGGIRSLDTIERWLSAGVARVILGTVAVKDPELVHEACRRFPGRIAVGIDARDGRVAVEGWAETSDLLASDLARRFEDAGMNAIIYTDIDRDGALQGVNVASTAELAQAVDLPIIASGGVASLDDIAALASVGERPDQRPIAGVVCGRALYDGRLDPEAALALLRERKEA</sequence>
<evidence type="ECO:0000313" key="13">
    <source>
        <dbReference type="Proteomes" id="UP001595799"/>
    </source>
</evidence>
<evidence type="ECO:0000313" key="12">
    <source>
        <dbReference type="EMBL" id="MFC4352383.1"/>
    </source>
</evidence>
<feature type="active site" description="Proton donor" evidence="9">
    <location>
        <position position="129"/>
    </location>
</feature>
<accession>A0ABV8UNF5</accession>
<keyword evidence="7 9" id="KW-0368">Histidine biosynthesis</keyword>
<dbReference type="Pfam" id="PF00977">
    <property type="entry name" value="His_biosynth"/>
    <property type="match status" value="1"/>
</dbReference>
<dbReference type="PANTHER" id="PTHR43090:SF2">
    <property type="entry name" value="1-(5-PHOSPHORIBOSYL)-5-[(5-PHOSPHORIBOSYLAMINO)METHYLIDENEAMINO] IMIDAZOLE-4-CARBOXAMIDE ISOMERASE"/>
    <property type="match status" value="1"/>
</dbReference>
<dbReference type="InterPro" id="IPR013785">
    <property type="entry name" value="Aldolase_TIM"/>
</dbReference>
<dbReference type="EC" id="5.3.1.16" evidence="9 11"/>
<dbReference type="InterPro" id="IPR023016">
    <property type="entry name" value="HisA/PriA"/>
</dbReference>
<evidence type="ECO:0000256" key="4">
    <source>
        <dbReference type="ARBA" id="ARBA00009667"/>
    </source>
</evidence>
<keyword evidence="8 9" id="KW-0413">Isomerase</keyword>
<comment type="caution">
    <text evidence="12">The sequence shown here is derived from an EMBL/GenBank/DDBJ whole genome shotgun (WGS) entry which is preliminary data.</text>
</comment>
<comment type="similarity">
    <text evidence="4 9 10">Belongs to the HisA/HisF family.</text>
</comment>
<keyword evidence="6 9" id="KW-0028">Amino-acid biosynthesis</keyword>
<dbReference type="GO" id="GO:0003949">
    <property type="term" value="F:1-(5-phosphoribosyl)-5-[(5-phosphoribosylamino)methylideneamino]imidazole-4-carboxamide isomerase activity"/>
    <property type="evidence" value="ECO:0007669"/>
    <property type="project" value="UniProtKB-EC"/>
</dbReference>
<comment type="pathway">
    <text evidence="3 9 11">Amino-acid biosynthesis; L-histidine biosynthesis; L-histidine from 5-phospho-alpha-D-ribose 1-diphosphate: step 4/9.</text>
</comment>
<keyword evidence="5 9" id="KW-0963">Cytoplasm</keyword>
<dbReference type="Gene3D" id="3.20.20.70">
    <property type="entry name" value="Aldolase class I"/>
    <property type="match status" value="1"/>
</dbReference>
<evidence type="ECO:0000256" key="6">
    <source>
        <dbReference type="ARBA" id="ARBA00022605"/>
    </source>
</evidence>
<reference evidence="13" key="1">
    <citation type="journal article" date="2019" name="Int. J. Syst. Evol. Microbiol.">
        <title>The Global Catalogue of Microorganisms (GCM) 10K type strain sequencing project: providing services to taxonomists for standard genome sequencing and annotation.</title>
        <authorList>
            <consortium name="The Broad Institute Genomics Platform"/>
            <consortium name="The Broad Institute Genome Sequencing Center for Infectious Disease"/>
            <person name="Wu L."/>
            <person name="Ma J."/>
        </authorList>
    </citation>
    <scope>NUCLEOTIDE SEQUENCE [LARGE SCALE GENOMIC DNA]</scope>
    <source>
        <strain evidence="13">CECT 8472</strain>
    </source>
</reference>
<dbReference type="InterPro" id="IPR006063">
    <property type="entry name" value="HisA_bact_arch"/>
</dbReference>
<name>A0ABV8UNF5_9PROT</name>
<dbReference type="InterPro" id="IPR006062">
    <property type="entry name" value="His_biosynth"/>
</dbReference>
<comment type="catalytic activity">
    <reaction evidence="1 9 11">
        <text>1-(5-phospho-beta-D-ribosyl)-5-[(5-phospho-beta-D-ribosylamino)methylideneamino]imidazole-4-carboxamide = 5-[(5-phospho-1-deoxy-D-ribulos-1-ylimino)methylamino]-1-(5-phospho-beta-D-ribosyl)imidazole-4-carboxamide</text>
        <dbReference type="Rhea" id="RHEA:15469"/>
        <dbReference type="ChEBI" id="CHEBI:58435"/>
        <dbReference type="ChEBI" id="CHEBI:58525"/>
        <dbReference type="EC" id="5.3.1.16"/>
    </reaction>
</comment>